<dbReference type="InterPro" id="IPR050873">
    <property type="entry name" value="V-ATPase_V0D/AC39_subunit"/>
</dbReference>
<dbReference type="GO" id="GO:0042777">
    <property type="term" value="P:proton motive force-driven plasma membrane ATP synthesis"/>
    <property type="evidence" value="ECO:0007669"/>
    <property type="project" value="UniProtKB-UniRule"/>
</dbReference>
<evidence type="ECO:0000256" key="1">
    <source>
        <dbReference type="ARBA" id="ARBA00006709"/>
    </source>
</evidence>
<dbReference type="InterPro" id="IPR044911">
    <property type="entry name" value="V-type_ATPase_csu/dsu_dom_3"/>
</dbReference>
<dbReference type="InterPro" id="IPR014272">
    <property type="entry name" value="ATPase_V0-cplx_csu"/>
</dbReference>
<organism evidence="7 8">
    <name type="scientific">Archaeoglobus fulgidus DSM 8774</name>
    <dbReference type="NCBI Taxonomy" id="1344584"/>
    <lineage>
        <taxon>Archaea</taxon>
        <taxon>Methanobacteriati</taxon>
        <taxon>Methanobacteriota</taxon>
        <taxon>Archaeoglobi</taxon>
        <taxon>Archaeoglobales</taxon>
        <taxon>Archaeoglobaceae</taxon>
        <taxon>Archaeoglobus</taxon>
    </lineage>
</organism>
<keyword evidence="6" id="KW-0472">Membrane</keyword>
<dbReference type="GO" id="GO:0005886">
    <property type="term" value="C:plasma membrane"/>
    <property type="evidence" value="ECO:0007669"/>
    <property type="project" value="UniProtKB-SubCell"/>
</dbReference>
<dbReference type="GeneID" id="24794770"/>
<dbReference type="InterPro" id="IPR002843">
    <property type="entry name" value="ATPase_V0-cplx_csu/dsu"/>
</dbReference>
<dbReference type="GO" id="GO:0005524">
    <property type="term" value="F:ATP binding"/>
    <property type="evidence" value="ECO:0007669"/>
    <property type="project" value="UniProtKB-UniRule"/>
</dbReference>
<evidence type="ECO:0000256" key="6">
    <source>
        <dbReference type="HAMAP-Rule" id="MF_00314"/>
    </source>
</evidence>
<evidence type="ECO:0000313" key="8">
    <source>
        <dbReference type="Proteomes" id="UP000028501"/>
    </source>
</evidence>
<keyword evidence="2 6" id="KW-0813">Transport</keyword>
<accession>A0A075WKG8</accession>
<comment type="subcellular location">
    <subcellularLocation>
        <location evidence="6">Cell membrane</location>
        <topology evidence="6">Peripheral membrane protein</topology>
    </subcellularLocation>
</comment>
<dbReference type="InterPro" id="IPR036079">
    <property type="entry name" value="ATPase_csu/dsu_sf"/>
</dbReference>
<reference evidence="7 8" key="1">
    <citation type="submission" date="2013-07" db="EMBL/GenBank/DDBJ databases">
        <title>Genome of Archaeoglobus fulgidus.</title>
        <authorList>
            <person name="Fiebig A."/>
            <person name="Birkeland N.-K."/>
        </authorList>
    </citation>
    <scope>NUCLEOTIDE SEQUENCE [LARGE SCALE GENOMIC DNA]</scope>
    <source>
        <strain evidence="7 8">DSM 8774</strain>
    </source>
</reference>
<protein>
    <recommendedName>
        <fullName evidence="6">A-type ATP synthase subunit C</fullName>
    </recommendedName>
</protein>
<dbReference type="NCBIfam" id="TIGR02923">
    <property type="entry name" value="AhaC"/>
    <property type="match status" value="1"/>
</dbReference>
<dbReference type="Gene3D" id="1.20.1690.10">
    <property type="entry name" value="V-type ATP synthase subunit C domain"/>
    <property type="match status" value="2"/>
</dbReference>
<dbReference type="AlphaFoldDB" id="A0A075WKG8"/>
<evidence type="ECO:0000313" key="7">
    <source>
        <dbReference type="EMBL" id="AIG98038.1"/>
    </source>
</evidence>
<dbReference type="Gene3D" id="1.10.132.50">
    <property type="entry name" value="ATP synthase (C/AC39) subunit, domain 3"/>
    <property type="match status" value="1"/>
</dbReference>
<dbReference type="Proteomes" id="UP000028501">
    <property type="component" value="Chromosome"/>
</dbReference>
<keyword evidence="5 6" id="KW-0066">ATP synthesis</keyword>
<dbReference type="GO" id="GO:0046961">
    <property type="term" value="F:proton-transporting ATPase activity, rotational mechanism"/>
    <property type="evidence" value="ECO:0007669"/>
    <property type="project" value="InterPro"/>
</dbReference>
<comment type="subunit">
    <text evidence="6">Has multiple subunits with at least A(3), B(3), C, D, E, F, H, I and proteolipid K(x).</text>
</comment>
<dbReference type="PANTHER" id="PTHR38682">
    <property type="entry name" value="V-TYPE ATP SYNTHASE SUBUNIT C"/>
    <property type="match status" value="1"/>
</dbReference>
<comment type="similarity">
    <text evidence="1 6">Belongs to the V-ATPase V0D/AC39 subunit family.</text>
</comment>
<evidence type="ECO:0000256" key="2">
    <source>
        <dbReference type="ARBA" id="ARBA00022448"/>
    </source>
</evidence>
<keyword evidence="3 6" id="KW-0375">Hydrogen ion transport</keyword>
<gene>
    <name evidence="6" type="primary">atpC</name>
    <name evidence="7" type="ORF">AFULGI_00012630</name>
</gene>
<dbReference type="SUPFAM" id="SSF103486">
    <property type="entry name" value="V-type ATP synthase subunit C"/>
    <property type="match status" value="1"/>
</dbReference>
<keyword evidence="6" id="KW-1003">Cell membrane</keyword>
<name>A0A075WKG8_ARCFL</name>
<dbReference type="NCBIfam" id="NF002268">
    <property type="entry name" value="PRK01198.1-4"/>
    <property type="match status" value="1"/>
</dbReference>
<keyword evidence="7" id="KW-0378">Hydrolase</keyword>
<dbReference type="HOGENOM" id="CLU_059311_0_1_2"/>
<dbReference type="GO" id="GO:0016787">
    <property type="term" value="F:hydrolase activity"/>
    <property type="evidence" value="ECO:0007669"/>
    <property type="project" value="UniProtKB-KW"/>
</dbReference>
<evidence type="ECO:0000256" key="3">
    <source>
        <dbReference type="ARBA" id="ARBA00022781"/>
    </source>
</evidence>
<keyword evidence="4 6" id="KW-0406">Ion transport</keyword>
<comment type="function">
    <text evidence="6">Component of the A-type ATP synthase that produces ATP from ADP in the presence of a proton gradient across the membrane.</text>
</comment>
<dbReference type="KEGG" id="afg:AFULGI_00012630"/>
<evidence type="ECO:0000256" key="4">
    <source>
        <dbReference type="ARBA" id="ARBA00023065"/>
    </source>
</evidence>
<dbReference type="GO" id="GO:0033179">
    <property type="term" value="C:proton-transporting V-type ATPase, V0 domain"/>
    <property type="evidence" value="ECO:0007669"/>
    <property type="project" value="InterPro"/>
</dbReference>
<dbReference type="HAMAP" id="MF_00314">
    <property type="entry name" value="ATP_synth_C_arch"/>
    <property type="match status" value="1"/>
</dbReference>
<dbReference type="InterPro" id="IPR035067">
    <property type="entry name" value="V-type_ATPase_csu/dsu"/>
</dbReference>
<proteinExistence type="inferred from homology"/>
<dbReference type="RefSeq" id="WP_048064342.1">
    <property type="nucleotide sequence ID" value="NZ_CP006577.1"/>
</dbReference>
<dbReference type="EMBL" id="CP006577">
    <property type="protein sequence ID" value="AIG98038.1"/>
    <property type="molecule type" value="Genomic_DNA"/>
</dbReference>
<sequence>MIYKGNRAAWAYIVARTKVMKSRLLKPEDFRKLLNMEFDEIVRYIGETEYKKEIDELGYKFTGPRLLDHALYANLARTYRKLIEVSFGASKFLIMKYLEKWDVWNIINIIRGKMANVQPEVVDDILVPAGERDMDFWKTLLVKDIEEIVKSFEGTPYYEPLSKIGSEDMSKIEDGLYKVYYRELLKLNPSDFAMKLFLDFIKMEIDIRNVKTLLRLKAEDATPDEIMECTIPGGYELTEEELRKLAAMPIDEMIKALEGYWFWNDVQIEGKEVAAVEIEFDKVWIKTISKRASNYPLSILPVLQYIVLKKVEVDNLRVLGWGKYYGLPSEEIERQMVIL</sequence>
<dbReference type="GO" id="GO:0046933">
    <property type="term" value="F:proton-transporting ATP synthase activity, rotational mechanism"/>
    <property type="evidence" value="ECO:0007669"/>
    <property type="project" value="UniProtKB-UniRule"/>
</dbReference>
<dbReference type="Pfam" id="PF01992">
    <property type="entry name" value="vATP-synt_AC39"/>
    <property type="match status" value="1"/>
</dbReference>
<evidence type="ECO:0000256" key="5">
    <source>
        <dbReference type="ARBA" id="ARBA00023310"/>
    </source>
</evidence>
<dbReference type="PANTHER" id="PTHR38682:SF1">
    <property type="entry name" value="V-TYPE ATP SYNTHASE SUBUNIT C"/>
    <property type="match status" value="1"/>
</dbReference>